<dbReference type="Pfam" id="PF18722">
    <property type="entry name" value="MazG_C"/>
    <property type="match status" value="1"/>
</dbReference>
<gene>
    <name evidence="2" type="ORF">BAL341_1386</name>
</gene>
<dbReference type="InterPro" id="IPR041407">
    <property type="entry name" value="MazG_C"/>
</dbReference>
<name>A0A486XLL1_9GAMM</name>
<evidence type="ECO:0000259" key="1">
    <source>
        <dbReference type="Pfam" id="PF18722"/>
    </source>
</evidence>
<dbReference type="AlphaFoldDB" id="A0A486XLL1"/>
<sequence length="354" mass="40665">MITPQLFLIEACKTSRINFSRLEGRQIALLGLLGEFGSVSTVIKKKLRDEEAYLNYKQDLKEEIGDLLWYILVISSHYGVCISDWPKATYSGAMATPQLVIVLNELINDFVVVLNNSTEHEIDTATLYICLIKVIDTLDLLAKTINVNLQECAQDCYIKTSQYWVDFSSELPARHFDRKFPDYEQLPRKFEITFRSVENSKAAIMYFNDVIIGDKLTDNKAYSDGYRYHDIFHICFAAMLGWSPVLRKLLHCKRKSNSLIDEVQDGARAAIVEEAIINQIFDYGRPNNLEGIKRIDLNLIRKIQNIVNGLEVEVCEAWEWENCILKSFELFRTLISKDGGVVKIDADNRDIKIL</sequence>
<accession>A0A486XLL1</accession>
<dbReference type="SUPFAM" id="SSF101386">
    <property type="entry name" value="all-alpha NTP pyrophosphatases"/>
    <property type="match status" value="1"/>
</dbReference>
<protein>
    <submittedName>
        <fullName evidence="2">Predicted pyrophosphatase</fullName>
    </submittedName>
</protein>
<proteinExistence type="predicted"/>
<dbReference type="Gene3D" id="1.10.287.1080">
    <property type="entry name" value="MazG-like"/>
    <property type="match status" value="1"/>
</dbReference>
<dbReference type="EMBL" id="CAAJGR010000082">
    <property type="protein sequence ID" value="VHO03384.1"/>
    <property type="molecule type" value="Genomic_DNA"/>
</dbReference>
<feature type="domain" description="MazG C-terminal" evidence="1">
    <location>
        <begin position="174"/>
        <end position="353"/>
    </location>
</feature>
<organism evidence="2">
    <name type="scientific">Rheinheimera sp. BAL341</name>
    <dbReference type="NCBI Taxonomy" id="1708203"/>
    <lineage>
        <taxon>Bacteria</taxon>
        <taxon>Pseudomonadati</taxon>
        <taxon>Pseudomonadota</taxon>
        <taxon>Gammaproteobacteria</taxon>
        <taxon>Chromatiales</taxon>
        <taxon>Chromatiaceae</taxon>
        <taxon>Rheinheimera</taxon>
    </lineage>
</organism>
<evidence type="ECO:0000313" key="2">
    <source>
        <dbReference type="EMBL" id="VHO03384.1"/>
    </source>
</evidence>
<reference evidence="2" key="1">
    <citation type="submission" date="2019-04" db="EMBL/GenBank/DDBJ databases">
        <authorList>
            <person name="Brambilla D."/>
        </authorList>
    </citation>
    <scope>NUCLEOTIDE SEQUENCE</scope>
    <source>
        <strain evidence="2">BAL1</strain>
    </source>
</reference>